<protein>
    <recommendedName>
        <fullName evidence="1">DUF4283 domain-containing protein</fullName>
    </recommendedName>
</protein>
<proteinExistence type="predicted"/>
<gene>
    <name evidence="2" type="ORF">G4B88_026455</name>
</gene>
<accession>A0A7J6GWQ4</accession>
<comment type="caution">
    <text evidence="2">The sequence shown here is derived from an EMBL/GenBank/DDBJ whole genome shotgun (WGS) entry which is preliminary data.</text>
</comment>
<organism evidence="2 3">
    <name type="scientific">Cannabis sativa</name>
    <name type="common">Hemp</name>
    <name type="synonym">Marijuana</name>
    <dbReference type="NCBI Taxonomy" id="3483"/>
    <lineage>
        <taxon>Eukaryota</taxon>
        <taxon>Viridiplantae</taxon>
        <taxon>Streptophyta</taxon>
        <taxon>Embryophyta</taxon>
        <taxon>Tracheophyta</taxon>
        <taxon>Spermatophyta</taxon>
        <taxon>Magnoliopsida</taxon>
        <taxon>eudicotyledons</taxon>
        <taxon>Gunneridae</taxon>
        <taxon>Pentapetalae</taxon>
        <taxon>rosids</taxon>
        <taxon>fabids</taxon>
        <taxon>Rosales</taxon>
        <taxon>Cannabaceae</taxon>
        <taxon>Cannabis</taxon>
    </lineage>
</organism>
<dbReference type="Proteomes" id="UP000583929">
    <property type="component" value="Unassembled WGS sequence"/>
</dbReference>
<reference evidence="2 3" key="1">
    <citation type="journal article" date="2020" name="bioRxiv">
        <title>Sequence and annotation of 42 cannabis genomes reveals extensive copy number variation in cannabinoid synthesis and pathogen resistance genes.</title>
        <authorList>
            <person name="Mckernan K.J."/>
            <person name="Helbert Y."/>
            <person name="Kane L.T."/>
            <person name="Ebling H."/>
            <person name="Zhang L."/>
            <person name="Liu B."/>
            <person name="Eaton Z."/>
            <person name="Mclaughlin S."/>
            <person name="Kingan S."/>
            <person name="Baybayan P."/>
            <person name="Concepcion G."/>
            <person name="Jordan M."/>
            <person name="Riva A."/>
            <person name="Barbazuk W."/>
            <person name="Harkins T."/>
        </authorList>
    </citation>
    <scope>NUCLEOTIDE SEQUENCE [LARGE SCALE GENOMIC DNA]</scope>
    <source>
        <strain evidence="3">cv. Jamaican Lion 4</strain>
        <tissue evidence="2">Leaf</tissue>
    </source>
</reference>
<dbReference type="PANTHER" id="PTHR31286">
    <property type="entry name" value="GLYCINE-RICH CELL WALL STRUCTURAL PROTEIN 1.8-LIKE"/>
    <property type="match status" value="1"/>
</dbReference>
<evidence type="ECO:0000259" key="1">
    <source>
        <dbReference type="Pfam" id="PF14111"/>
    </source>
</evidence>
<name>A0A7J6GWQ4_CANSA</name>
<dbReference type="PANTHER" id="PTHR31286:SF153">
    <property type="entry name" value="DUF4283 DOMAIN PROTEIN"/>
    <property type="match status" value="1"/>
</dbReference>
<evidence type="ECO:0000313" key="2">
    <source>
        <dbReference type="EMBL" id="KAF4387376.1"/>
    </source>
</evidence>
<feature type="domain" description="DUF4283" evidence="1">
    <location>
        <begin position="40"/>
        <end position="121"/>
    </location>
</feature>
<dbReference type="InterPro" id="IPR025558">
    <property type="entry name" value="DUF4283"/>
</dbReference>
<dbReference type="InterPro" id="IPR040256">
    <property type="entry name" value="At4g02000-like"/>
</dbReference>
<sequence length="489" mass="54751">MASSSSSSNQLYDIAIEDETKGGLDLQEWDTRGEEEFVFDWRLCLLGGFITAGTVDFPSMQLTLAALWKPGKGVYIKELDANRFLFQFFHEIDFKRVIEGSPWYFNRKALIISRMKNSSNPRCITLDTVDLWVLIHDLQTGCMTSTILQAGISDMAIDRGKKHMSGKEIDGGNSELSNSLQDVIQELSLLDRARTSNKKLVGGNTPYEPKLLRVHAEQIRRQISPFPRSLIGMGKVFVNGLNNAVKYGIRHLKPFSLLLLRSKNSVPPLIFNMLFRRTMIRSSLKSLPFLEKTTTPRILFNVLPMKIARVPITSAPEITLACRRDFELSVDTPAATPSNTPTTDITPVIIPAAEFTPAATSAENSPTAAKSPAATTVATSPAAKIVAQSTKPALTNVPFSQSLSGEWIRKLNLRGTKIENGRFAVHRGSWLFGVDDSYFLMAISGRRCFLDLWLPLKRIILFKRTEQYTTKAGRETNRQQREKEKATNY</sequence>
<dbReference type="AlphaFoldDB" id="A0A7J6GWQ4"/>
<keyword evidence="3" id="KW-1185">Reference proteome</keyword>
<dbReference type="Pfam" id="PF14111">
    <property type="entry name" value="DUF4283"/>
    <property type="match status" value="1"/>
</dbReference>
<evidence type="ECO:0000313" key="3">
    <source>
        <dbReference type="Proteomes" id="UP000583929"/>
    </source>
</evidence>
<dbReference type="EMBL" id="JAATIQ010000078">
    <property type="protein sequence ID" value="KAF4387376.1"/>
    <property type="molecule type" value="Genomic_DNA"/>
</dbReference>